<proteinExistence type="predicted"/>
<dbReference type="Pfam" id="PF00149">
    <property type="entry name" value="Metallophos"/>
    <property type="match status" value="1"/>
</dbReference>
<dbReference type="InterPro" id="IPR051158">
    <property type="entry name" value="Metallophosphoesterase_sf"/>
</dbReference>
<accession>A0A1L6J690</accession>
<dbReference type="GO" id="GO:0046872">
    <property type="term" value="F:metal ion binding"/>
    <property type="evidence" value="ECO:0007669"/>
    <property type="project" value="UniProtKB-KW"/>
</dbReference>
<reference evidence="5" key="1">
    <citation type="submission" date="2016-12" db="EMBL/GenBank/DDBJ databases">
        <title>Whole genome sequencing of Sphingomonas sp. ABOJV.</title>
        <authorList>
            <person name="Conlan S."/>
            <person name="Thomas P.J."/>
            <person name="Mullikin J."/>
            <person name="Palmore T.N."/>
            <person name="Frank K.M."/>
            <person name="Segre J.A."/>
        </authorList>
    </citation>
    <scope>NUCLEOTIDE SEQUENCE [LARGE SCALE GENOMIC DNA]</scope>
    <source>
        <strain evidence="5">ABOJV</strain>
    </source>
</reference>
<evidence type="ECO:0000313" key="4">
    <source>
        <dbReference type="EMBL" id="APR51429.1"/>
    </source>
</evidence>
<feature type="domain" description="Calcineurin-like phosphoesterase" evidence="3">
    <location>
        <begin position="58"/>
        <end position="221"/>
    </location>
</feature>
<dbReference type="InterPro" id="IPR004843">
    <property type="entry name" value="Calcineurin-like_PHP"/>
</dbReference>
<dbReference type="CDD" id="cd07385">
    <property type="entry name" value="MPP_YkuE_C"/>
    <property type="match status" value="1"/>
</dbReference>
<evidence type="ECO:0000313" key="5">
    <source>
        <dbReference type="Proteomes" id="UP000185161"/>
    </source>
</evidence>
<dbReference type="GO" id="GO:0016020">
    <property type="term" value="C:membrane"/>
    <property type="evidence" value="ECO:0007669"/>
    <property type="project" value="GOC"/>
</dbReference>
<keyword evidence="5" id="KW-1185">Reference proteome</keyword>
<keyword evidence="2 4" id="KW-0378">Hydrolase</keyword>
<dbReference type="PANTHER" id="PTHR31302:SF31">
    <property type="entry name" value="PHOSPHODIESTERASE YAEI"/>
    <property type="match status" value="1"/>
</dbReference>
<dbReference type="Proteomes" id="UP000185161">
    <property type="component" value="Chromosome"/>
</dbReference>
<dbReference type="GO" id="GO:0008758">
    <property type="term" value="F:UDP-2,3-diacylglucosamine hydrolase activity"/>
    <property type="evidence" value="ECO:0007669"/>
    <property type="project" value="TreeGrafter"/>
</dbReference>
<dbReference type="KEGG" id="skr:BRX40_02400"/>
<dbReference type="STRING" id="93064.BRX40_02400"/>
<evidence type="ECO:0000256" key="1">
    <source>
        <dbReference type="ARBA" id="ARBA00022723"/>
    </source>
</evidence>
<dbReference type="Gene3D" id="3.60.21.10">
    <property type="match status" value="1"/>
</dbReference>
<dbReference type="GO" id="GO:0009245">
    <property type="term" value="P:lipid A biosynthetic process"/>
    <property type="evidence" value="ECO:0007669"/>
    <property type="project" value="TreeGrafter"/>
</dbReference>
<name>A0A1L6J690_9SPHN</name>
<dbReference type="InterPro" id="IPR029052">
    <property type="entry name" value="Metallo-depent_PP-like"/>
</dbReference>
<keyword evidence="1" id="KW-0479">Metal-binding</keyword>
<organism evidence="4 5">
    <name type="scientific">Sphingomonas koreensis</name>
    <dbReference type="NCBI Taxonomy" id="93064"/>
    <lineage>
        <taxon>Bacteria</taxon>
        <taxon>Pseudomonadati</taxon>
        <taxon>Pseudomonadota</taxon>
        <taxon>Alphaproteobacteria</taxon>
        <taxon>Sphingomonadales</taxon>
        <taxon>Sphingomonadaceae</taxon>
        <taxon>Sphingomonas</taxon>
    </lineage>
</organism>
<dbReference type="EMBL" id="CP018820">
    <property type="protein sequence ID" value="APR51429.1"/>
    <property type="molecule type" value="Genomic_DNA"/>
</dbReference>
<dbReference type="AlphaFoldDB" id="A0A1L6J690"/>
<gene>
    <name evidence="4" type="ORF">BRX40_02400</name>
</gene>
<sequence length="290" mass="30839">MARRTGRQRPQVKRILAVLLLLALAVPVLGYVNATADPVVRHANVAFRSWPADTPPVRVALLADLHIQGPDLGPERMARIAEQVNAQKPDLILIAGDLSGDRTLRTRLYSEAEIAAALKGFKAPLGVYAVLGNHDHWRDGPAMRRAVAAAGIPVLVNQAVRAGPVTLAGIDDIHTRNADVEALMRSAAALPGPTVVLSHSPDIAPLLPPRFGLVLAGHTHCGQIVLPLIGYLATASRYGERYACGLVREPGRTTIVSAGLGTSVLPFRFGAPPDFWMVTLGPLARVASPR</sequence>
<dbReference type="SUPFAM" id="SSF56300">
    <property type="entry name" value="Metallo-dependent phosphatases"/>
    <property type="match status" value="1"/>
</dbReference>
<evidence type="ECO:0000259" key="3">
    <source>
        <dbReference type="Pfam" id="PF00149"/>
    </source>
</evidence>
<dbReference type="PANTHER" id="PTHR31302">
    <property type="entry name" value="TRANSMEMBRANE PROTEIN WITH METALLOPHOSPHOESTERASE DOMAIN-RELATED"/>
    <property type="match status" value="1"/>
</dbReference>
<evidence type="ECO:0000256" key="2">
    <source>
        <dbReference type="ARBA" id="ARBA00022801"/>
    </source>
</evidence>
<protein>
    <submittedName>
        <fullName evidence="4">Phosphohydrolase</fullName>
    </submittedName>
</protein>